<evidence type="ECO:0000313" key="3">
    <source>
        <dbReference type="Proteomes" id="UP000314294"/>
    </source>
</evidence>
<dbReference type="EMBL" id="SRLO01000224">
    <property type="protein sequence ID" value="TNN66159.1"/>
    <property type="molecule type" value="Genomic_DNA"/>
</dbReference>
<reference evidence="2 3" key="1">
    <citation type="submission" date="2019-03" db="EMBL/GenBank/DDBJ databases">
        <title>First draft genome of Liparis tanakae, snailfish: a comprehensive survey of snailfish specific genes.</title>
        <authorList>
            <person name="Kim W."/>
            <person name="Song I."/>
            <person name="Jeong J.-H."/>
            <person name="Kim D."/>
            <person name="Kim S."/>
            <person name="Ryu S."/>
            <person name="Song J.Y."/>
            <person name="Lee S.K."/>
        </authorList>
    </citation>
    <scope>NUCLEOTIDE SEQUENCE [LARGE SCALE GENOMIC DNA]</scope>
    <source>
        <tissue evidence="2">Muscle</tissue>
    </source>
</reference>
<feature type="transmembrane region" description="Helical" evidence="1">
    <location>
        <begin position="115"/>
        <end position="136"/>
    </location>
</feature>
<protein>
    <submittedName>
        <fullName evidence="2">Uncharacterized protein</fullName>
    </submittedName>
</protein>
<keyword evidence="1" id="KW-0812">Transmembrane</keyword>
<keyword evidence="1" id="KW-1133">Transmembrane helix</keyword>
<gene>
    <name evidence="2" type="ORF">EYF80_023637</name>
</gene>
<evidence type="ECO:0000313" key="2">
    <source>
        <dbReference type="EMBL" id="TNN66159.1"/>
    </source>
</evidence>
<accession>A0A4Z2HJT5</accession>
<evidence type="ECO:0000256" key="1">
    <source>
        <dbReference type="SAM" id="Phobius"/>
    </source>
</evidence>
<organism evidence="2 3">
    <name type="scientific">Liparis tanakae</name>
    <name type="common">Tanaka's snailfish</name>
    <dbReference type="NCBI Taxonomy" id="230148"/>
    <lineage>
        <taxon>Eukaryota</taxon>
        <taxon>Metazoa</taxon>
        <taxon>Chordata</taxon>
        <taxon>Craniata</taxon>
        <taxon>Vertebrata</taxon>
        <taxon>Euteleostomi</taxon>
        <taxon>Actinopterygii</taxon>
        <taxon>Neopterygii</taxon>
        <taxon>Teleostei</taxon>
        <taxon>Neoteleostei</taxon>
        <taxon>Acanthomorphata</taxon>
        <taxon>Eupercaria</taxon>
        <taxon>Perciformes</taxon>
        <taxon>Cottioidei</taxon>
        <taxon>Cottales</taxon>
        <taxon>Liparidae</taxon>
        <taxon>Liparis</taxon>
    </lineage>
</organism>
<keyword evidence="1" id="KW-0472">Membrane</keyword>
<keyword evidence="3" id="KW-1185">Reference proteome</keyword>
<proteinExistence type="predicted"/>
<sequence length="409" mass="44968">MKPTLSRLLLGAMIKGESEIHRLLLAASVHDLVRKCAAVAGAATVEVHGFVLRGRGHSAGDAEASGSQLSLAVVGKRRNPDLVHGRRGRDVVVDGPGRKRRASGQLKGKIIRGDLLAVGLVLMVLLAVELVLLRLWPLDRDGKREFLSPAIVSLPSPTSGLVAYSENKSHGPHESSNPDKMLLCTRHRANMTAAFVFISISTPEIDIDVFLITYRPLLSLLLTHDGKQETDSPVGRGSVLELLERPSSHAHIWYERAELEPALRPVLSPHRSPVLKRDEEARVKDVFFRLPCVVSVERREQLGDSKDRDNCMRTYFGDQPRHLTRYSILPCDGGEEKYGEARVKRNISTFCKRALLSYLADALLFDALHRKDVLSGGRELHSRLNPIAVDGGVVAAMTPAVCVKTEAII</sequence>
<dbReference type="Proteomes" id="UP000314294">
    <property type="component" value="Unassembled WGS sequence"/>
</dbReference>
<comment type="caution">
    <text evidence="2">The sequence shown here is derived from an EMBL/GenBank/DDBJ whole genome shotgun (WGS) entry which is preliminary data.</text>
</comment>
<name>A0A4Z2HJT5_9TELE</name>
<dbReference type="AlphaFoldDB" id="A0A4Z2HJT5"/>